<dbReference type="AlphaFoldDB" id="A0A7R8W701"/>
<feature type="region of interest" description="Disordered" evidence="2">
    <location>
        <begin position="726"/>
        <end position="750"/>
    </location>
</feature>
<feature type="compositionally biased region" description="Basic and acidic residues" evidence="2">
    <location>
        <begin position="664"/>
        <end position="673"/>
    </location>
</feature>
<sequence length="781" mass="87333">MLECIASDTSQSTSAGRTGILSYVSGLWNSMRLGSTVVAGAGSGWSAEKSNCREGSLDQENLQQRLNGYPVIRDGNDDAPSTDTPKKGSGLSNKNYSPSSRGAYSADFDHAYTAASFHHPHQKVNRQHNANAAIPSHIVQQAPNLTSTKLRRDEERTTLCRQIVKHYEQLSEEKRRLGEKVLELQIENQSLRNRNLELEREVKRSASVARKATAFSWGYRQQQRTAAAASRLQRFRRSSLSTTGGKSSSRRVSSGGSLALERPKRRSALRRRRFSPSSVTREDQHQPRQKPRTSAPSSASSSRHPSASSQQSNNRAILCLEPSRERPRTTKIEIPPCVRKQFSCLWQMEGTEDLSDAVFERRHQKYEQDEKRRKRWDIQRLRAQSQASQLRESCQSPLPPPPTDHSSLPPNSHLPSSSSASFFSCRTKNGDSPVDLPSSSSRERRRRSSHRLSVSGTTTDEDNENYDQRDPHLVEVIRVVEVCHAPPSASSFRSFRPPCLDSPTISSDVLSDQNLSPNQGKPETPDKHLYINMGRFRCLRPSSRVRIFSLPASFFEEVRTSHVRSLRLRSTDSSTPSVTKENKRLDPTEVLMSECDAGVKRRSLRSSSSLTSEARTPQTELLSPVSSSASLESENSSNALETEKRLKSREEAPEQERRKRRRSSGAERVELTKPRLSTLRPRLLLAKAVTDVPLSLLDEMADSPASLKDEEDSPLSVVVPRVTRLRQASRSGGLTESEEESPSSKRKFLSGDADDFEVEDMISDVSCLSLAAKYVARDVDL</sequence>
<name>A0A7R8W701_9CRUS</name>
<evidence type="ECO:0000256" key="1">
    <source>
        <dbReference type="SAM" id="Coils"/>
    </source>
</evidence>
<keyword evidence="1" id="KW-0175">Coiled coil</keyword>
<proteinExistence type="predicted"/>
<feature type="compositionally biased region" description="Low complexity" evidence="2">
    <location>
        <begin position="228"/>
        <end position="258"/>
    </location>
</feature>
<feature type="coiled-coil region" evidence="1">
    <location>
        <begin position="167"/>
        <end position="208"/>
    </location>
</feature>
<reference evidence="4" key="1">
    <citation type="submission" date="2020-11" db="EMBL/GenBank/DDBJ databases">
        <authorList>
            <person name="Tran Van P."/>
        </authorList>
    </citation>
    <scope>NUCLEOTIDE SEQUENCE</scope>
</reference>
<feature type="region of interest" description="Disordered" evidence="2">
    <location>
        <begin position="382"/>
        <end position="468"/>
    </location>
</feature>
<dbReference type="InterPro" id="IPR029332">
    <property type="entry name" value="PEHE_dom"/>
</dbReference>
<feature type="compositionally biased region" description="Polar residues" evidence="2">
    <location>
        <begin position="382"/>
        <end position="395"/>
    </location>
</feature>
<feature type="compositionally biased region" description="Polar residues" evidence="2">
    <location>
        <begin position="506"/>
        <end position="521"/>
    </location>
</feature>
<organism evidence="4">
    <name type="scientific">Cyprideis torosa</name>
    <dbReference type="NCBI Taxonomy" id="163714"/>
    <lineage>
        <taxon>Eukaryota</taxon>
        <taxon>Metazoa</taxon>
        <taxon>Ecdysozoa</taxon>
        <taxon>Arthropoda</taxon>
        <taxon>Crustacea</taxon>
        <taxon>Oligostraca</taxon>
        <taxon>Ostracoda</taxon>
        <taxon>Podocopa</taxon>
        <taxon>Podocopida</taxon>
        <taxon>Cytherocopina</taxon>
        <taxon>Cytheroidea</taxon>
        <taxon>Cytherideidae</taxon>
        <taxon>Cyprideis</taxon>
    </lineage>
</organism>
<feature type="region of interest" description="Disordered" evidence="2">
    <location>
        <begin position="601"/>
        <end position="673"/>
    </location>
</feature>
<feature type="compositionally biased region" description="Low complexity" evidence="2">
    <location>
        <begin position="294"/>
        <end position="312"/>
    </location>
</feature>
<dbReference type="OrthoDB" id="6022555at2759"/>
<gene>
    <name evidence="4" type="ORF">CTOB1V02_LOCUS4034</name>
</gene>
<dbReference type="Pfam" id="PF15275">
    <property type="entry name" value="PEHE"/>
    <property type="match status" value="1"/>
</dbReference>
<feature type="domain" description="PEHE" evidence="3">
    <location>
        <begin position="323"/>
        <end position="446"/>
    </location>
</feature>
<feature type="compositionally biased region" description="Polar residues" evidence="2">
    <location>
        <begin position="90"/>
        <end position="102"/>
    </location>
</feature>
<dbReference type="EMBL" id="OB660747">
    <property type="protein sequence ID" value="CAD7226109.1"/>
    <property type="molecule type" value="Genomic_DNA"/>
</dbReference>
<dbReference type="SMART" id="SM01300">
    <property type="entry name" value="PEHE"/>
    <property type="match status" value="1"/>
</dbReference>
<evidence type="ECO:0000259" key="3">
    <source>
        <dbReference type="PROSITE" id="PS52052"/>
    </source>
</evidence>
<feature type="compositionally biased region" description="Low complexity" evidence="2">
    <location>
        <begin position="404"/>
        <end position="424"/>
    </location>
</feature>
<dbReference type="PROSITE" id="PS52052">
    <property type="entry name" value="PEHE"/>
    <property type="match status" value="1"/>
</dbReference>
<protein>
    <recommendedName>
        <fullName evidence="3">PEHE domain-containing protein</fullName>
    </recommendedName>
</protein>
<feature type="compositionally biased region" description="Basic and acidic residues" evidence="2">
    <location>
        <begin position="641"/>
        <end position="657"/>
    </location>
</feature>
<feature type="region of interest" description="Disordered" evidence="2">
    <location>
        <begin position="506"/>
        <end position="527"/>
    </location>
</feature>
<evidence type="ECO:0000313" key="4">
    <source>
        <dbReference type="EMBL" id="CAD7226109.1"/>
    </source>
</evidence>
<feature type="region of interest" description="Disordered" evidence="2">
    <location>
        <begin position="565"/>
        <end position="589"/>
    </location>
</feature>
<dbReference type="GO" id="GO:1902562">
    <property type="term" value="C:H4 histone acetyltransferase complex"/>
    <property type="evidence" value="ECO:0007669"/>
    <property type="project" value="UniProtKB-ARBA"/>
</dbReference>
<dbReference type="Gene3D" id="6.10.250.2000">
    <property type="match status" value="1"/>
</dbReference>
<evidence type="ECO:0000256" key="2">
    <source>
        <dbReference type="SAM" id="MobiDB-lite"/>
    </source>
</evidence>
<feature type="compositionally biased region" description="Basic residues" evidence="2">
    <location>
        <begin position="263"/>
        <end position="274"/>
    </location>
</feature>
<feature type="region of interest" description="Disordered" evidence="2">
    <location>
        <begin position="69"/>
        <end position="102"/>
    </location>
</feature>
<feature type="compositionally biased region" description="Low complexity" evidence="2">
    <location>
        <begin position="620"/>
        <end position="640"/>
    </location>
</feature>
<feature type="region of interest" description="Disordered" evidence="2">
    <location>
        <begin position="228"/>
        <end position="324"/>
    </location>
</feature>
<accession>A0A7R8W701</accession>